<feature type="compositionally biased region" description="Low complexity" evidence="1">
    <location>
        <begin position="74"/>
        <end position="93"/>
    </location>
</feature>
<sequence>MAAQWRGVMFCSSRSVALALPDSMSDRIVSTSPRCAATKMFTCANSRVSNRRWRVHTGAPQSLHAHLAPPPSATPAGTSSSFRSPMSRSPPTQRVRLLSLRSRPSSGVVVVRVRGSPLRAVNVVVVRYFRQP</sequence>
<dbReference type="Proteomes" id="UP000256964">
    <property type="component" value="Unassembled WGS sequence"/>
</dbReference>
<feature type="region of interest" description="Disordered" evidence="1">
    <location>
        <begin position="56"/>
        <end position="93"/>
    </location>
</feature>
<gene>
    <name evidence="2" type="ORF">OH76DRAFT_191120</name>
</gene>
<evidence type="ECO:0000313" key="3">
    <source>
        <dbReference type="Proteomes" id="UP000256964"/>
    </source>
</evidence>
<dbReference type="OrthoDB" id="10580566at2759"/>
<keyword evidence="3" id="KW-1185">Reference proteome</keyword>
<dbReference type="EMBL" id="KZ857507">
    <property type="protein sequence ID" value="RDX41586.1"/>
    <property type="molecule type" value="Genomic_DNA"/>
</dbReference>
<evidence type="ECO:0000256" key="1">
    <source>
        <dbReference type="SAM" id="MobiDB-lite"/>
    </source>
</evidence>
<organism evidence="2 3">
    <name type="scientific">Lentinus brumalis</name>
    <dbReference type="NCBI Taxonomy" id="2498619"/>
    <lineage>
        <taxon>Eukaryota</taxon>
        <taxon>Fungi</taxon>
        <taxon>Dikarya</taxon>
        <taxon>Basidiomycota</taxon>
        <taxon>Agaricomycotina</taxon>
        <taxon>Agaricomycetes</taxon>
        <taxon>Polyporales</taxon>
        <taxon>Polyporaceae</taxon>
        <taxon>Lentinus</taxon>
    </lineage>
</organism>
<dbReference type="AlphaFoldDB" id="A0A371CMT2"/>
<reference evidence="2 3" key="1">
    <citation type="journal article" date="2018" name="Biotechnol. Biofuels">
        <title>Integrative visual omics of the white-rot fungus Polyporus brumalis exposes the biotechnological potential of its oxidative enzymes for delignifying raw plant biomass.</title>
        <authorList>
            <person name="Miyauchi S."/>
            <person name="Rancon A."/>
            <person name="Drula E."/>
            <person name="Hage H."/>
            <person name="Chaduli D."/>
            <person name="Favel A."/>
            <person name="Grisel S."/>
            <person name="Henrissat B."/>
            <person name="Herpoel-Gimbert I."/>
            <person name="Ruiz-Duenas F.J."/>
            <person name="Chevret D."/>
            <person name="Hainaut M."/>
            <person name="Lin J."/>
            <person name="Wang M."/>
            <person name="Pangilinan J."/>
            <person name="Lipzen A."/>
            <person name="Lesage-Meessen L."/>
            <person name="Navarro D."/>
            <person name="Riley R."/>
            <person name="Grigoriev I.V."/>
            <person name="Zhou S."/>
            <person name="Raouche S."/>
            <person name="Rosso M.N."/>
        </authorList>
    </citation>
    <scope>NUCLEOTIDE SEQUENCE [LARGE SCALE GENOMIC DNA]</scope>
    <source>
        <strain evidence="2 3">BRFM 1820</strain>
    </source>
</reference>
<proteinExistence type="predicted"/>
<protein>
    <submittedName>
        <fullName evidence="2">Uncharacterized protein</fullName>
    </submittedName>
</protein>
<evidence type="ECO:0000313" key="2">
    <source>
        <dbReference type="EMBL" id="RDX41586.1"/>
    </source>
</evidence>
<name>A0A371CMT2_9APHY</name>
<accession>A0A371CMT2</accession>